<dbReference type="RefSeq" id="WP_369609747.1">
    <property type="nucleotide sequence ID" value="NZ_AP031322.1"/>
</dbReference>
<accession>A0AAT9GTS1</accession>
<sequence>MSVEKAPIANISVIANAILNSSVSSIQCQWSKKSEIFDNIYNYPAISVPGRVSTTVGNRPVIDIIRHGIVVRIEIDSKHQEVAQKIWRNNKYGLIFIGSVSPLGVGGRELNILQGGRHFYVELPSGVYQNFYQNYGNKIIVVPIVPANPNFSKDPVKYLSNFISPKSSPEYDVNYNPLLDNVSGDISLENKYGVMIGMPNYAFYMALERSWLLSFNSSYNSLVSYSGGKYQIEVGVLQNISRAPPNIWYPILMKSKIEQGDFLAISLLPNASNLGTRLAQAIEKLLDNSNVSYKDHEKMMMLSNASDIFGSNAIIGTPIFYTNRYSNKGDENRSLAESCSNELFIGEVSGIASVNQTGAIVYIVKKIKLPKTYSEAVELANQLGTSNIFTSLESNSS</sequence>
<dbReference type="GeneID" id="92355112"/>
<protein>
    <submittedName>
        <fullName evidence="1">Uncharacterized protein</fullName>
    </submittedName>
</protein>
<organism evidence="1">
    <name type="scientific">Sulfurisphaera javensis</name>
    <dbReference type="NCBI Taxonomy" id="2049879"/>
    <lineage>
        <taxon>Archaea</taxon>
        <taxon>Thermoproteota</taxon>
        <taxon>Thermoprotei</taxon>
        <taxon>Sulfolobales</taxon>
        <taxon>Sulfolobaceae</taxon>
        <taxon>Sulfurisphaera</taxon>
    </lineage>
</organism>
<dbReference type="KEGG" id="sjv:SJAV_21610"/>
<gene>
    <name evidence="1" type="ORF">SJAV_21610</name>
</gene>
<dbReference type="AlphaFoldDB" id="A0AAT9GTS1"/>
<reference evidence="1" key="1">
    <citation type="submission" date="2024-03" db="EMBL/GenBank/DDBJ databases">
        <title>Complete genome sequence of Sulfurisphaera javensis strain KD-1.</title>
        <authorList>
            <person name="Sakai H."/>
            <person name="Nur N."/>
            <person name="Suwanto A."/>
            <person name="Kurosawa N."/>
        </authorList>
    </citation>
    <scope>NUCLEOTIDE SEQUENCE</scope>
    <source>
        <strain evidence="1">KD-1</strain>
    </source>
</reference>
<name>A0AAT9GTS1_9CREN</name>
<evidence type="ECO:0000313" key="1">
    <source>
        <dbReference type="EMBL" id="BFH74217.1"/>
    </source>
</evidence>
<proteinExistence type="predicted"/>
<dbReference type="EMBL" id="AP031322">
    <property type="protein sequence ID" value="BFH74217.1"/>
    <property type="molecule type" value="Genomic_DNA"/>
</dbReference>